<proteinExistence type="predicted"/>
<reference evidence="3 4" key="1">
    <citation type="journal article" date="2012" name="BMC Genomics">
        <title>Comparative genomic analysis and phylogenetic position of Theileria equi.</title>
        <authorList>
            <person name="Kappmeyer L.S."/>
            <person name="Thiagarajan M."/>
            <person name="Herndon D.R."/>
            <person name="Ramsay J.D."/>
            <person name="Caler E."/>
            <person name="Djikeng A."/>
            <person name="Gillespie J.J."/>
            <person name="Lau A.O."/>
            <person name="Roalson E.H."/>
            <person name="Silva J.C."/>
            <person name="Silva M.G."/>
            <person name="Suarez C.E."/>
            <person name="Ueti M.W."/>
            <person name="Nene V.M."/>
            <person name="Mealey R.H."/>
            <person name="Knowles D.P."/>
            <person name="Brayton K.A."/>
        </authorList>
    </citation>
    <scope>NUCLEOTIDE SEQUENCE [LARGE SCALE GENOMIC DNA]</scope>
    <source>
        <strain evidence="3 4">WA</strain>
    </source>
</reference>
<dbReference type="AlphaFoldDB" id="L1LE97"/>
<dbReference type="InterPro" id="IPR007480">
    <property type="entry name" value="DUF529"/>
</dbReference>
<sequence>MRILAILWTACLVRLCSAGCLGGGTRDDEVTDQAEQGGSNEVSTENISTPPTQQGQAAKPATPVTQSAGQGDDTLDLAHLDESKVDILRASRNEVEKKEYYPKDTSKITTVMDGNKELWKKDEDYQKFLSATLSSKGKSSVLLISTNAGIKHFKKDGDQWKNGNEDHNSKLEALREIATRSTTPTQASQ</sequence>
<feature type="chain" id="PRO_5003952620" evidence="2">
    <location>
        <begin position="19"/>
        <end position="189"/>
    </location>
</feature>
<evidence type="ECO:0000256" key="1">
    <source>
        <dbReference type="SAM" id="MobiDB-lite"/>
    </source>
</evidence>
<feature type="region of interest" description="Disordered" evidence="1">
    <location>
        <begin position="28"/>
        <end position="73"/>
    </location>
</feature>
<dbReference type="KEGG" id="beq:BEWA_036110"/>
<organism evidence="3 4">
    <name type="scientific">Theileria equi strain WA</name>
    <dbReference type="NCBI Taxonomy" id="1537102"/>
    <lineage>
        <taxon>Eukaryota</taxon>
        <taxon>Sar</taxon>
        <taxon>Alveolata</taxon>
        <taxon>Apicomplexa</taxon>
        <taxon>Aconoidasida</taxon>
        <taxon>Piroplasmida</taxon>
        <taxon>Theileriidae</taxon>
        <taxon>Theileria</taxon>
    </lineage>
</organism>
<name>L1LE97_THEEQ</name>
<keyword evidence="4" id="KW-1185">Reference proteome</keyword>
<feature type="signal peptide" evidence="2">
    <location>
        <begin position="1"/>
        <end position="18"/>
    </location>
</feature>
<evidence type="ECO:0000313" key="3">
    <source>
        <dbReference type="EMBL" id="EKX73575.1"/>
    </source>
</evidence>
<accession>L1LE97</accession>
<evidence type="ECO:0000256" key="2">
    <source>
        <dbReference type="SAM" id="SignalP"/>
    </source>
</evidence>
<dbReference type="Pfam" id="PF04385">
    <property type="entry name" value="FAINT"/>
    <property type="match status" value="1"/>
</dbReference>
<dbReference type="VEuPathDB" id="PiroplasmaDB:BEWA_036110"/>
<protein>
    <submittedName>
        <fullName evidence="3">Signal peptide containing protein</fullName>
    </submittedName>
</protein>
<dbReference type="Proteomes" id="UP000031512">
    <property type="component" value="Unassembled WGS sequence"/>
</dbReference>
<dbReference type="EMBL" id="ACOU01000002">
    <property type="protein sequence ID" value="EKX73575.1"/>
    <property type="molecule type" value="Genomic_DNA"/>
</dbReference>
<dbReference type="GeneID" id="15807979"/>
<feature type="compositionally biased region" description="Polar residues" evidence="1">
    <location>
        <begin position="33"/>
        <end position="56"/>
    </location>
</feature>
<comment type="caution">
    <text evidence="3">The sequence shown here is derived from an EMBL/GenBank/DDBJ whole genome shotgun (WGS) entry which is preliminary data.</text>
</comment>
<evidence type="ECO:0000313" key="4">
    <source>
        <dbReference type="Proteomes" id="UP000031512"/>
    </source>
</evidence>
<dbReference type="RefSeq" id="XP_004833027.1">
    <property type="nucleotide sequence ID" value="XM_004832970.1"/>
</dbReference>
<gene>
    <name evidence="3" type="ORF">BEWA_036110</name>
</gene>
<keyword evidence="2" id="KW-0732">Signal</keyword>